<dbReference type="Gene3D" id="2.130.10.10">
    <property type="entry name" value="YVTN repeat-like/Quinoprotein amine dehydrogenase"/>
    <property type="match status" value="1"/>
</dbReference>
<dbReference type="SUPFAM" id="SSF69322">
    <property type="entry name" value="Tricorn protease domain 2"/>
    <property type="match status" value="2"/>
</dbReference>
<dbReference type="PANTHER" id="PTHR32215">
    <property type="entry name" value="CILIA- AND FLAGELLA-ASSOCIATED PROTEIN 57"/>
    <property type="match status" value="1"/>
</dbReference>
<name>A0A4V6I7Y7_STECR</name>
<organism evidence="2 3">
    <name type="scientific">Steinernema carpocapsae</name>
    <name type="common">Entomopathogenic nematode</name>
    <dbReference type="NCBI Taxonomy" id="34508"/>
    <lineage>
        <taxon>Eukaryota</taxon>
        <taxon>Metazoa</taxon>
        <taxon>Ecdysozoa</taxon>
        <taxon>Nematoda</taxon>
        <taxon>Chromadorea</taxon>
        <taxon>Rhabditida</taxon>
        <taxon>Tylenchina</taxon>
        <taxon>Panagrolaimomorpha</taxon>
        <taxon>Strongyloidoidea</taxon>
        <taxon>Steinernematidae</taxon>
        <taxon>Steinernema</taxon>
    </lineage>
</organism>
<feature type="coiled-coil region" evidence="1">
    <location>
        <begin position="645"/>
        <end position="809"/>
    </location>
</feature>
<dbReference type="InterPro" id="IPR015943">
    <property type="entry name" value="WD40/YVTN_repeat-like_dom_sf"/>
</dbReference>
<evidence type="ECO:0008006" key="4">
    <source>
        <dbReference type="Google" id="ProtNLM"/>
    </source>
</evidence>
<keyword evidence="1" id="KW-0175">Coiled coil</keyword>
<dbReference type="EMBL" id="AZBU02000001">
    <property type="protein sequence ID" value="TMS36053.1"/>
    <property type="molecule type" value="Genomic_DNA"/>
</dbReference>
<dbReference type="OrthoDB" id="5877319at2759"/>
<accession>A0A4V6I7Y7</accession>
<dbReference type="InterPro" id="IPR052993">
    <property type="entry name" value="CFA-57"/>
</dbReference>
<feature type="coiled-coil region" evidence="1">
    <location>
        <begin position="838"/>
        <end position="900"/>
    </location>
</feature>
<dbReference type="AlphaFoldDB" id="A0A4V6I7Y7"/>
<evidence type="ECO:0000313" key="2">
    <source>
        <dbReference type="EMBL" id="TMS36053.1"/>
    </source>
</evidence>
<proteinExistence type="predicted"/>
<protein>
    <recommendedName>
        <fullName evidence="4">Cilia- and flagella-associated protein 57</fullName>
    </recommendedName>
</protein>
<comment type="caution">
    <text evidence="2">The sequence shown here is derived from an EMBL/GenBank/DDBJ whole genome shotgun (WGS) entry which is preliminary data.</text>
</comment>
<sequence length="927" mass="105152">MSATSVPSSEISMSEYELISGYNHVLLRKSDQICFSRGNRLIVIDLDVNESLTKMCSVEMKADITSMTFSSDFQYLALSLTDKAEENFSVVVLNALKDFKEAALYSSEVAGEILRIDDSNENVVVFAPGQSRESATIVCFALLSGHRIASVELDNHEKSDVWEITLCPTDEQIMCVLSSSSAYLLRKNGSVIQTFSSISLFGVTCHIWSSDVTIAFGTDKGSILFYRETLALETVDLGTILKSYLNDSKVSVTALYATTAFFVAFVASRIMLMFPISNAQIQWNKARVVLHTEIQFLGVTHENGFDLLTAKHNDSVVFATYEILSGTILSVDSKGFVLVQSLNTGRMLSWRKMKNLVGIDFLCGGYYLLIATKNSLKCFVIEYKSIVKRNVVCKTKIEKMSLSWSRKRCAVVSQSGFTFIDIANNYFPVAIVQFDFLSAIELLEWNSTNDRIAVLTQKQTLFVFEYPTGDLCWSRELKLHCIVSMSFRKDTVFALTQKFVIFQITESCETLLVISCDRVTYNATSTVLCSTSKSHIVGVSDGSLMEVFSDGNTRVLEKASYVTCLTLHYDERTQVLYVGYEDGSIARFSFEGTDIPAIGIASDCVLCPLAVLDNNRRLINLLDVERNNLRIQTSNLLEKYRQKTEKEMMAANAELQAVIQGLEKQLDELSEKNRIDVEESHVAVRALKKNHEDNMNLLKNQHKTVLSQQIRLHIEQQKKANNEIKQLQEEYKQIRFENKHEIEILKVKLAADIEKSKEKVRKAKKEKRLVESEVKEIKEKSEAIERLLRNRLQAEEEKLKRLNVGFRDERIQLKANVLIAQDAVSEFRKNEEEARSVLDGLSKEIGRYRVMVEDKERQINQYLDELKTRNADQAILQKNILLVQKKNAQLEQQIKDETKKESCNSKTQHLNSVLEARCGEASSKVRN</sequence>
<evidence type="ECO:0000256" key="1">
    <source>
        <dbReference type="SAM" id="Coils"/>
    </source>
</evidence>
<reference evidence="2 3" key="2">
    <citation type="journal article" date="2019" name="G3 (Bethesda)">
        <title>Hybrid Assembly of the Genome of the Entomopathogenic Nematode Steinernema carpocapsae Identifies the X-Chromosome.</title>
        <authorList>
            <person name="Serra L."/>
            <person name="Macchietto M."/>
            <person name="Macias-Munoz A."/>
            <person name="McGill C.J."/>
            <person name="Rodriguez I.M."/>
            <person name="Rodriguez B."/>
            <person name="Murad R."/>
            <person name="Mortazavi A."/>
        </authorList>
    </citation>
    <scope>NUCLEOTIDE SEQUENCE [LARGE SCALE GENOMIC DNA]</scope>
    <source>
        <strain evidence="2 3">ALL</strain>
    </source>
</reference>
<reference evidence="2 3" key="1">
    <citation type="journal article" date="2015" name="Genome Biol.">
        <title>Comparative genomics of Steinernema reveals deeply conserved gene regulatory networks.</title>
        <authorList>
            <person name="Dillman A.R."/>
            <person name="Macchietto M."/>
            <person name="Porter C.F."/>
            <person name="Rogers A."/>
            <person name="Williams B."/>
            <person name="Antoshechkin I."/>
            <person name="Lee M.M."/>
            <person name="Goodwin Z."/>
            <person name="Lu X."/>
            <person name="Lewis E.E."/>
            <person name="Goodrich-Blair H."/>
            <person name="Stock S.P."/>
            <person name="Adams B.J."/>
            <person name="Sternberg P.W."/>
            <person name="Mortazavi A."/>
        </authorList>
    </citation>
    <scope>NUCLEOTIDE SEQUENCE [LARGE SCALE GENOMIC DNA]</scope>
    <source>
        <strain evidence="2 3">ALL</strain>
    </source>
</reference>
<dbReference type="EMBL" id="CM016762">
    <property type="protein sequence ID" value="TMS36053.1"/>
    <property type="molecule type" value="Genomic_DNA"/>
</dbReference>
<keyword evidence="3" id="KW-1185">Reference proteome</keyword>
<evidence type="ECO:0000313" key="3">
    <source>
        <dbReference type="Proteomes" id="UP000298663"/>
    </source>
</evidence>
<dbReference type="Proteomes" id="UP000298663">
    <property type="component" value="Chromosome X"/>
</dbReference>
<dbReference type="PANTHER" id="PTHR32215:SF0">
    <property type="entry name" value="CILIA- AND FLAGELLA-ASSOCIATED PROTEIN 57"/>
    <property type="match status" value="1"/>
</dbReference>
<gene>
    <name evidence="2" type="ORF">L596_003316</name>
</gene>